<dbReference type="GO" id="GO:0016192">
    <property type="term" value="P:vesicle-mediated transport"/>
    <property type="evidence" value="ECO:0007669"/>
    <property type="project" value="TreeGrafter"/>
</dbReference>
<dbReference type="AlphaFoldDB" id="A0AAW1YHB9"/>
<dbReference type="EMBL" id="JBEDUW010000001">
    <property type="protein sequence ID" value="KAK9948252.1"/>
    <property type="molecule type" value="Genomic_DNA"/>
</dbReference>
<dbReference type="PIRSF" id="PIRSF016550">
    <property type="entry name" value="Rab_ger_ger_transf_A_euk"/>
    <property type="match status" value="1"/>
</dbReference>
<evidence type="ECO:0000256" key="3">
    <source>
        <dbReference type="ARBA" id="ARBA00022468"/>
    </source>
</evidence>
<dbReference type="InterPro" id="IPR036188">
    <property type="entry name" value="FAD/NAD-bd_sf"/>
</dbReference>
<comment type="subcellular location">
    <subcellularLocation>
        <location evidence="1 5">Cytoplasm</location>
    </subcellularLocation>
</comment>
<dbReference type="PRINTS" id="PR00891">
    <property type="entry name" value="RABGDIREP"/>
</dbReference>
<dbReference type="FunFam" id="1.10.405.10:FF:000008">
    <property type="entry name" value="Rab proteins geranylgeranyltransferase component"/>
    <property type="match status" value="1"/>
</dbReference>
<dbReference type="GO" id="GO:0005634">
    <property type="term" value="C:nucleus"/>
    <property type="evidence" value="ECO:0007669"/>
    <property type="project" value="TreeGrafter"/>
</dbReference>
<accession>A0AAW1YHB9</accession>
<evidence type="ECO:0000313" key="7">
    <source>
        <dbReference type="EMBL" id="KAK9948252.1"/>
    </source>
</evidence>
<evidence type="ECO:0000256" key="2">
    <source>
        <dbReference type="ARBA" id="ARBA00005593"/>
    </source>
</evidence>
<organism evidence="7 8">
    <name type="scientific">Rubus argutus</name>
    <name type="common">Southern blackberry</name>
    <dbReference type="NCBI Taxonomy" id="59490"/>
    <lineage>
        <taxon>Eukaryota</taxon>
        <taxon>Viridiplantae</taxon>
        <taxon>Streptophyta</taxon>
        <taxon>Embryophyta</taxon>
        <taxon>Tracheophyta</taxon>
        <taxon>Spermatophyta</taxon>
        <taxon>Magnoliopsida</taxon>
        <taxon>eudicotyledons</taxon>
        <taxon>Gunneridae</taxon>
        <taxon>Pentapetalae</taxon>
        <taxon>rosids</taxon>
        <taxon>fabids</taxon>
        <taxon>Rosales</taxon>
        <taxon>Rosaceae</taxon>
        <taxon>Rosoideae</taxon>
        <taxon>Rosoideae incertae sedis</taxon>
        <taxon>Rubus</taxon>
    </lineage>
</organism>
<dbReference type="Gene3D" id="1.10.405.10">
    <property type="entry name" value="Guanine Nucleotide Dissociation Inhibitor, domain 1"/>
    <property type="match status" value="1"/>
</dbReference>
<dbReference type="Gene3D" id="3.50.50.60">
    <property type="entry name" value="FAD/NAD(P)-binding domain"/>
    <property type="match status" value="1"/>
</dbReference>
<feature type="region of interest" description="Disordered" evidence="6">
    <location>
        <begin position="529"/>
        <end position="549"/>
    </location>
</feature>
<name>A0AAW1YHB9_RUBAR</name>
<comment type="function">
    <text evidence="5">Substrate-binding subunit of the Rab geranylgeranyltransferase (GGTase) complex. Binds unprenylated Rab proteins.</text>
</comment>
<feature type="compositionally biased region" description="Acidic residues" evidence="6">
    <location>
        <begin position="537"/>
        <end position="549"/>
    </location>
</feature>
<keyword evidence="4 5" id="KW-0963">Cytoplasm</keyword>
<dbReference type="InterPro" id="IPR001738">
    <property type="entry name" value="Rab_escort"/>
</dbReference>
<sequence length="549" mass="60282">MSESPFDDPIEPTSFDLIVIGTGLPESVIAAAASTAGKTVLQLDPNTSYGTHFASHSLDDLTSFLNSHATSTTSTTSDTDYTTLNLNPRSLYSHIETANYAPEILAQHSRRFLIDLGGPRVLFCADKAIELILKSGVGSYLNFKAVDGNFIWDETSGGLCNVPDSRAAIFKDKSLSLKEKNQLMRFFKLVQQHLAASDGEDGESSKISEEDLESPFVDFLRTRLPPKMKSIILYSIAMVDYDQDNSEGCKSILKTRDGISRLALYQKSVGRFPDANGAFLYPMYGHGELSQAFCRRAAVKGCLQVLRRPVIALLMDKDSGHYKGVRLVSGQNLFSHQLVLDPTFTVPLPPASSRPDLPRESLKDDKRKVARGICITTSSLKPDISNFLLVYPPRSLFSEQDTSIRAVQIRGGTDGGGLAVCPSSMFVLYVSALCDDAEQGKRLLHAAMNALLTLPVSGNIESGCTVQSVDAELKPSLLWSMLYIQEITMGQYEHLISTPMPDGNLNYDDLLDETVLLFQKMYPDEAFFPEAPSSPENLEEDIEGLSLED</sequence>
<dbReference type="InterPro" id="IPR018203">
    <property type="entry name" value="GDP_dissociation_inhibitor"/>
</dbReference>
<dbReference type="GO" id="GO:0005968">
    <property type="term" value="C:Rab-protein geranylgeranyltransferase complex"/>
    <property type="evidence" value="ECO:0007669"/>
    <property type="project" value="UniProtKB-UniRule"/>
</dbReference>
<dbReference type="SUPFAM" id="SSF51905">
    <property type="entry name" value="FAD/NAD(P)-binding domain"/>
    <property type="match status" value="1"/>
</dbReference>
<evidence type="ECO:0000313" key="8">
    <source>
        <dbReference type="Proteomes" id="UP001457282"/>
    </source>
</evidence>
<dbReference type="Gene3D" id="3.30.519.10">
    <property type="entry name" value="Guanine Nucleotide Dissociation Inhibitor, domain 2"/>
    <property type="match status" value="1"/>
</dbReference>
<evidence type="ECO:0000256" key="5">
    <source>
        <dbReference type="PIRNR" id="PIRNR016550"/>
    </source>
</evidence>
<dbReference type="GO" id="GO:0005092">
    <property type="term" value="F:GDP-dissociation inhibitor activity"/>
    <property type="evidence" value="ECO:0007669"/>
    <property type="project" value="InterPro"/>
</dbReference>
<keyword evidence="8" id="KW-1185">Reference proteome</keyword>
<dbReference type="GO" id="GO:0007264">
    <property type="term" value="P:small GTPase-mediated signal transduction"/>
    <property type="evidence" value="ECO:0007669"/>
    <property type="project" value="UniProtKB-UniRule"/>
</dbReference>
<evidence type="ECO:0000256" key="6">
    <source>
        <dbReference type="SAM" id="MobiDB-lite"/>
    </source>
</evidence>
<comment type="caution">
    <text evidence="7">The sequence shown here is derived from an EMBL/GenBank/DDBJ whole genome shotgun (WGS) entry which is preliminary data.</text>
</comment>
<dbReference type="GO" id="GO:0006886">
    <property type="term" value="P:intracellular protein transport"/>
    <property type="evidence" value="ECO:0007669"/>
    <property type="project" value="InterPro"/>
</dbReference>
<protein>
    <recommendedName>
        <fullName evidence="5">Rab escort protein 1</fullName>
    </recommendedName>
</protein>
<dbReference type="GO" id="GO:0005829">
    <property type="term" value="C:cytosol"/>
    <property type="evidence" value="ECO:0007669"/>
    <property type="project" value="TreeGrafter"/>
</dbReference>
<evidence type="ECO:0000256" key="1">
    <source>
        <dbReference type="ARBA" id="ARBA00004496"/>
    </source>
</evidence>
<dbReference type="PANTHER" id="PTHR11787:SF4">
    <property type="entry name" value="CHM, RAB ESCORT PROTEIN 1"/>
    <property type="match status" value="1"/>
</dbReference>
<reference evidence="7 8" key="1">
    <citation type="journal article" date="2023" name="G3 (Bethesda)">
        <title>A chromosome-length genome assembly and annotation of blackberry (Rubus argutus, cv. 'Hillquist').</title>
        <authorList>
            <person name="Bruna T."/>
            <person name="Aryal R."/>
            <person name="Dudchenko O."/>
            <person name="Sargent D.J."/>
            <person name="Mead D."/>
            <person name="Buti M."/>
            <person name="Cavallini A."/>
            <person name="Hytonen T."/>
            <person name="Andres J."/>
            <person name="Pham M."/>
            <person name="Weisz D."/>
            <person name="Mascagni F."/>
            <person name="Usai G."/>
            <person name="Natali L."/>
            <person name="Bassil N."/>
            <person name="Fernandez G.E."/>
            <person name="Lomsadze A."/>
            <person name="Armour M."/>
            <person name="Olukolu B."/>
            <person name="Poorten T."/>
            <person name="Britton C."/>
            <person name="Davik J."/>
            <person name="Ashrafi H."/>
            <person name="Aiden E.L."/>
            <person name="Borodovsky M."/>
            <person name="Worthington M."/>
        </authorList>
    </citation>
    <scope>NUCLEOTIDE SEQUENCE [LARGE SCALE GENOMIC DNA]</scope>
    <source>
        <strain evidence="7">PI 553951</strain>
    </source>
</reference>
<dbReference type="PANTHER" id="PTHR11787">
    <property type="entry name" value="RAB GDP-DISSOCIATION INHIBITOR"/>
    <property type="match status" value="1"/>
</dbReference>
<gene>
    <name evidence="7" type="ORF">M0R45_003837</name>
</gene>
<evidence type="ECO:0000256" key="4">
    <source>
        <dbReference type="ARBA" id="ARBA00022490"/>
    </source>
</evidence>
<comment type="similarity">
    <text evidence="2 5">Belongs to the Rab GDI family.</text>
</comment>
<keyword evidence="3 5" id="KW-0343">GTPase activation</keyword>
<dbReference type="Pfam" id="PF00996">
    <property type="entry name" value="GDI"/>
    <property type="match status" value="1"/>
</dbReference>
<proteinExistence type="inferred from homology"/>
<dbReference type="SUPFAM" id="SSF54373">
    <property type="entry name" value="FAD-linked reductases, C-terminal domain"/>
    <property type="match status" value="1"/>
</dbReference>
<dbReference type="GO" id="GO:0005096">
    <property type="term" value="F:GTPase activator activity"/>
    <property type="evidence" value="ECO:0007669"/>
    <property type="project" value="UniProtKB-UniRule"/>
</dbReference>
<dbReference type="Proteomes" id="UP001457282">
    <property type="component" value="Unassembled WGS sequence"/>
</dbReference>